<proteinExistence type="predicted"/>
<gene>
    <name evidence="3" type="ORF">SAMN03080598_03439</name>
</gene>
<name>A0A1H5ZEC8_9BACT</name>
<evidence type="ECO:0000313" key="4">
    <source>
        <dbReference type="Proteomes" id="UP000236736"/>
    </source>
</evidence>
<dbReference type="EMBL" id="FNVR01000026">
    <property type="protein sequence ID" value="SEG33997.1"/>
    <property type="molecule type" value="Genomic_DNA"/>
</dbReference>
<accession>A0A1H5ZEC8</accession>
<evidence type="ECO:0000256" key="1">
    <source>
        <dbReference type="SAM" id="SignalP"/>
    </source>
</evidence>
<dbReference type="Proteomes" id="UP000236736">
    <property type="component" value="Unassembled WGS sequence"/>
</dbReference>
<dbReference type="OrthoDB" id="838174at2"/>
<feature type="signal peptide" evidence="1">
    <location>
        <begin position="1"/>
        <end position="19"/>
    </location>
</feature>
<keyword evidence="4" id="KW-1185">Reference proteome</keyword>
<dbReference type="AlphaFoldDB" id="A0A1H5ZEC8"/>
<feature type="chain" id="PRO_5009291457" evidence="1">
    <location>
        <begin position="20"/>
        <end position="196"/>
    </location>
</feature>
<dbReference type="STRING" id="1120964.GCA_001313265_05520"/>
<evidence type="ECO:0000259" key="2">
    <source>
        <dbReference type="Pfam" id="PF13568"/>
    </source>
</evidence>
<dbReference type="RefSeq" id="WP_160111264.1">
    <property type="nucleotide sequence ID" value="NZ_FNVR01000026.1"/>
</dbReference>
<sequence length="196" mass="21416">MLRILFLVLAFAFSTSINAQDIKYGFRLGFSITTFEGEDSGGKDTNFRNGFSLGAFTSLPISSAIRFEPGVDFATKGAKTNLDNVNSLVRNGYLDIPLLFDFQLGERFSIIGGPQPSFLLSSAMIFGEGDDKITVKGDDAKALWKDNDIAGVFGLGYSPSKTLQIQLIYEHGFANISEISSSVYNRAIKTTVKAYF</sequence>
<reference evidence="4" key="1">
    <citation type="submission" date="2016-10" db="EMBL/GenBank/DDBJ databases">
        <authorList>
            <person name="Varghese N."/>
            <person name="Submissions S."/>
        </authorList>
    </citation>
    <scope>NUCLEOTIDE SEQUENCE [LARGE SCALE GENOMIC DNA]</scope>
    <source>
        <strain evidence="4">DSM 17298</strain>
    </source>
</reference>
<dbReference type="Pfam" id="PF13568">
    <property type="entry name" value="OMP_b-brl_2"/>
    <property type="match status" value="1"/>
</dbReference>
<dbReference type="InterPro" id="IPR025665">
    <property type="entry name" value="Beta-barrel_OMP_2"/>
</dbReference>
<keyword evidence="1" id="KW-0732">Signal</keyword>
<organism evidence="3 4">
    <name type="scientific">Algoriphagus boritolerans DSM 17298 = JCM 18970</name>
    <dbReference type="NCBI Taxonomy" id="1120964"/>
    <lineage>
        <taxon>Bacteria</taxon>
        <taxon>Pseudomonadati</taxon>
        <taxon>Bacteroidota</taxon>
        <taxon>Cytophagia</taxon>
        <taxon>Cytophagales</taxon>
        <taxon>Cyclobacteriaceae</taxon>
        <taxon>Algoriphagus</taxon>
    </lineage>
</organism>
<evidence type="ECO:0000313" key="3">
    <source>
        <dbReference type="EMBL" id="SEG33997.1"/>
    </source>
</evidence>
<feature type="domain" description="Outer membrane protein beta-barrel" evidence="2">
    <location>
        <begin position="18"/>
        <end position="177"/>
    </location>
</feature>
<protein>
    <submittedName>
        <fullName evidence="3">Outer membrane protein beta-barrel domain-containing protein</fullName>
    </submittedName>
</protein>